<dbReference type="SMART" id="SM00646">
    <property type="entry name" value="Ami_3"/>
    <property type="match status" value="1"/>
</dbReference>
<dbReference type="CDD" id="cd02696">
    <property type="entry name" value="MurNAc-LAA"/>
    <property type="match status" value="1"/>
</dbReference>
<evidence type="ECO:0000313" key="5">
    <source>
        <dbReference type="EMBL" id="AWX44780.1"/>
    </source>
</evidence>
<comment type="catalytic activity">
    <reaction evidence="1">
        <text>Hydrolyzes the link between N-acetylmuramoyl residues and L-amino acid residues in certain cell-wall glycopeptides.</text>
        <dbReference type="EC" id="3.5.1.28"/>
    </reaction>
</comment>
<sequence>MNNLLVKVKMKLLPFIVLIWSMGMYGQSLIDGQNKKFTVVIDAGHGGHDSGTIDQSGRYEKNINLYVAKFVKLYLGKYAPNIRVILTRDKDVFLPLKRRPLYAKLSGADLFISLHCNHNPNSLAQGAEIYLQDTHRIEAEVNLQMATKFGLILDKNLEEKLNYKSRGILRSNLQVLRESISFVPSVLVELGFFSNNDESSYLNSKKGIKGISLSLTKSIIDHFGKI</sequence>
<feature type="domain" description="MurNAc-LAA" evidence="4">
    <location>
        <begin position="100"/>
        <end position="220"/>
    </location>
</feature>
<keyword evidence="3 5" id="KW-0378">Hydrolase</keyword>
<protein>
    <recommendedName>
        <fullName evidence="2">N-acetylmuramoyl-L-alanine amidase</fullName>
        <ecNumber evidence="2">3.5.1.28</ecNumber>
    </recommendedName>
</protein>
<dbReference type="GO" id="GO:0030288">
    <property type="term" value="C:outer membrane-bounded periplasmic space"/>
    <property type="evidence" value="ECO:0007669"/>
    <property type="project" value="TreeGrafter"/>
</dbReference>
<dbReference type="EC" id="3.5.1.28" evidence="2"/>
<organism evidence="5 6">
    <name type="scientific">Flagellimonas maritima</name>
    <dbReference type="NCBI Taxonomy" id="1383885"/>
    <lineage>
        <taxon>Bacteria</taxon>
        <taxon>Pseudomonadati</taxon>
        <taxon>Bacteroidota</taxon>
        <taxon>Flavobacteriia</taxon>
        <taxon>Flavobacteriales</taxon>
        <taxon>Flavobacteriaceae</taxon>
        <taxon>Flagellimonas</taxon>
    </lineage>
</organism>
<evidence type="ECO:0000259" key="4">
    <source>
        <dbReference type="SMART" id="SM00646"/>
    </source>
</evidence>
<dbReference type="GO" id="GO:0008745">
    <property type="term" value="F:N-acetylmuramoyl-L-alanine amidase activity"/>
    <property type="evidence" value="ECO:0007669"/>
    <property type="project" value="UniProtKB-EC"/>
</dbReference>
<dbReference type="InterPro" id="IPR050695">
    <property type="entry name" value="N-acetylmuramoyl_amidase_3"/>
</dbReference>
<dbReference type="GO" id="GO:0009253">
    <property type="term" value="P:peptidoglycan catabolic process"/>
    <property type="evidence" value="ECO:0007669"/>
    <property type="project" value="InterPro"/>
</dbReference>
<dbReference type="RefSeq" id="WP_112378225.1">
    <property type="nucleotide sequence ID" value="NZ_CP030104.1"/>
</dbReference>
<evidence type="ECO:0000256" key="2">
    <source>
        <dbReference type="ARBA" id="ARBA00011901"/>
    </source>
</evidence>
<dbReference type="AlphaFoldDB" id="A0A2Z4LSW4"/>
<dbReference type="InterPro" id="IPR002508">
    <property type="entry name" value="MurNAc-LAA_cat"/>
</dbReference>
<dbReference type="Gene3D" id="3.40.630.40">
    <property type="entry name" value="Zn-dependent exopeptidases"/>
    <property type="match status" value="1"/>
</dbReference>
<dbReference type="PANTHER" id="PTHR30404">
    <property type="entry name" value="N-ACETYLMURAMOYL-L-ALANINE AMIDASE"/>
    <property type="match status" value="1"/>
</dbReference>
<keyword evidence="6" id="KW-1185">Reference proteome</keyword>
<name>A0A2Z4LSW4_9FLAO</name>
<accession>A0A2Z4LSW4</accession>
<evidence type="ECO:0000313" key="6">
    <source>
        <dbReference type="Proteomes" id="UP000248536"/>
    </source>
</evidence>
<reference evidence="5 6" key="1">
    <citation type="submission" date="2018-06" db="EMBL/GenBank/DDBJ databases">
        <title>Spongiibacterium sp. HME9304 Genome sequencing and assembly.</title>
        <authorList>
            <person name="Kang H."/>
            <person name="Kim H."/>
            <person name="Joh K."/>
        </authorList>
    </citation>
    <scope>NUCLEOTIDE SEQUENCE [LARGE SCALE GENOMIC DNA]</scope>
    <source>
        <strain evidence="5 6">HME9304</strain>
    </source>
</reference>
<dbReference type="PANTHER" id="PTHR30404:SF0">
    <property type="entry name" value="N-ACETYLMURAMOYL-L-ALANINE AMIDASE AMIC"/>
    <property type="match status" value="1"/>
</dbReference>
<dbReference type="OrthoDB" id="9806267at2"/>
<dbReference type="EMBL" id="CP030104">
    <property type="protein sequence ID" value="AWX44780.1"/>
    <property type="molecule type" value="Genomic_DNA"/>
</dbReference>
<dbReference type="Pfam" id="PF01520">
    <property type="entry name" value="Amidase_3"/>
    <property type="match status" value="1"/>
</dbReference>
<dbReference type="SUPFAM" id="SSF53187">
    <property type="entry name" value="Zn-dependent exopeptidases"/>
    <property type="match status" value="1"/>
</dbReference>
<dbReference type="Proteomes" id="UP000248536">
    <property type="component" value="Chromosome"/>
</dbReference>
<gene>
    <name evidence="5" type="ORF">HME9304_01785</name>
</gene>
<evidence type="ECO:0000256" key="3">
    <source>
        <dbReference type="ARBA" id="ARBA00022801"/>
    </source>
</evidence>
<proteinExistence type="predicted"/>
<dbReference type="KEGG" id="spon:HME9304_01785"/>
<evidence type="ECO:0000256" key="1">
    <source>
        <dbReference type="ARBA" id="ARBA00001561"/>
    </source>
</evidence>